<dbReference type="PRINTS" id="PR00077">
    <property type="entry name" value="GPDHDRGNASE"/>
</dbReference>
<reference evidence="9 10" key="1">
    <citation type="submission" date="2022-05" db="EMBL/GenBank/DDBJ databases">
        <authorList>
            <consortium name="Genoscope - CEA"/>
            <person name="William W."/>
        </authorList>
    </citation>
    <scope>NUCLEOTIDE SEQUENCE [LARGE SCALE GENOMIC DNA]</scope>
</reference>
<dbReference type="InterPro" id="IPR011128">
    <property type="entry name" value="G3P_DH_NAD-dep_N"/>
</dbReference>
<dbReference type="InterPro" id="IPR006168">
    <property type="entry name" value="G3P_DH_NAD-dep"/>
</dbReference>
<protein>
    <recommendedName>
        <fullName evidence="6">Glycerol-3-phosphate dehydrogenase [NAD(+)]</fullName>
        <ecNumber evidence="6">1.1.1.8</ecNumber>
    </recommendedName>
</protein>
<comment type="similarity">
    <text evidence="1 5">Belongs to the NAD-dependent glycerol-3-phosphate dehydrogenase family.</text>
</comment>
<dbReference type="Pfam" id="PF01210">
    <property type="entry name" value="NAD_Gly3P_dh_N"/>
    <property type="match status" value="2"/>
</dbReference>
<sequence>MSFSWFTRSLHRLTMAAPRKVAIIGSGNWGSVIARIIGGNVKQHPQSFEEEVQMYVYEELVEGRKLTDIINTEHENVKYLKGHKIPENIKANPDVVNAANGADILVFVVPHQFVKNVCRKLKDSLKPNVIAISLIKFGIACKFMRIDAIKDETHIMTWKECRRNSIDRAASLKRQASIRGLDHSAVGLNLVSNIIKDELGLPEVSVLMGANLAKEVAREMFGEATIGCRVEEHGAVLKDLFHTEYFKVNVVKDADTVELCGSLKNAVAVGAGVVDALGYGDNSKAAVIRIGLKEMIQFAQRFYENVELETFFESCGVADLITTCYGGRNRIAGEEFVKGKTFEEVEQYMLGGQKLQGPHTVYEVYHLLKENDLLDEYPLLTAIYNVCFEKHPPSEMIEVLKRHL</sequence>
<accession>A0ABN8PEJ8</accession>
<name>A0ABN8PEJ8_9CNID</name>
<dbReference type="Proteomes" id="UP001159405">
    <property type="component" value="Unassembled WGS sequence"/>
</dbReference>
<dbReference type="Gene3D" id="1.10.1040.10">
    <property type="entry name" value="N-(1-d-carboxylethyl)-l-norvaline Dehydrogenase, domain 2"/>
    <property type="match status" value="1"/>
</dbReference>
<dbReference type="PIRSF" id="PIRSF000114">
    <property type="entry name" value="Glycerol-3-P_dh"/>
    <property type="match status" value="1"/>
</dbReference>
<dbReference type="InterPro" id="IPR008927">
    <property type="entry name" value="6-PGluconate_DH-like_C_sf"/>
</dbReference>
<comment type="catalytic activity">
    <reaction evidence="4 6">
        <text>sn-glycerol 3-phosphate + NAD(+) = dihydroxyacetone phosphate + NADH + H(+)</text>
        <dbReference type="Rhea" id="RHEA:11092"/>
        <dbReference type="ChEBI" id="CHEBI:15378"/>
        <dbReference type="ChEBI" id="CHEBI:57540"/>
        <dbReference type="ChEBI" id="CHEBI:57597"/>
        <dbReference type="ChEBI" id="CHEBI:57642"/>
        <dbReference type="ChEBI" id="CHEBI:57945"/>
        <dbReference type="EC" id="1.1.1.8"/>
    </reaction>
</comment>
<feature type="domain" description="Glycerol-3-phosphate dehydrogenase NAD-dependent N-terminal" evidence="7">
    <location>
        <begin position="180"/>
        <end position="232"/>
    </location>
</feature>
<dbReference type="SUPFAM" id="SSF51735">
    <property type="entry name" value="NAD(P)-binding Rossmann-fold domains"/>
    <property type="match status" value="2"/>
</dbReference>
<dbReference type="EMBL" id="CALNXK010000064">
    <property type="protein sequence ID" value="CAH3140345.1"/>
    <property type="molecule type" value="Genomic_DNA"/>
</dbReference>
<evidence type="ECO:0000259" key="8">
    <source>
        <dbReference type="Pfam" id="PF07479"/>
    </source>
</evidence>
<evidence type="ECO:0000256" key="2">
    <source>
        <dbReference type="ARBA" id="ARBA00023002"/>
    </source>
</evidence>
<dbReference type="Pfam" id="PF07479">
    <property type="entry name" value="NAD_Gly3P_dh_C"/>
    <property type="match status" value="1"/>
</dbReference>
<evidence type="ECO:0000313" key="9">
    <source>
        <dbReference type="EMBL" id="CAH3140345.1"/>
    </source>
</evidence>
<evidence type="ECO:0000256" key="4">
    <source>
        <dbReference type="ARBA" id="ARBA00048683"/>
    </source>
</evidence>
<dbReference type="InterPro" id="IPR006109">
    <property type="entry name" value="G3P_DH_NAD-dep_C"/>
</dbReference>
<evidence type="ECO:0000256" key="3">
    <source>
        <dbReference type="ARBA" id="ARBA00023027"/>
    </source>
</evidence>
<dbReference type="InterPro" id="IPR036291">
    <property type="entry name" value="NAD(P)-bd_dom_sf"/>
</dbReference>
<keyword evidence="2 5" id="KW-0560">Oxidoreductase</keyword>
<evidence type="ECO:0000313" key="10">
    <source>
        <dbReference type="Proteomes" id="UP001159405"/>
    </source>
</evidence>
<gene>
    <name evidence="9" type="ORF">PLOB_00041202</name>
</gene>
<dbReference type="EC" id="1.1.1.8" evidence="6"/>
<dbReference type="InterPro" id="IPR013328">
    <property type="entry name" value="6PGD_dom2"/>
</dbReference>
<dbReference type="PANTHER" id="PTHR11728:SF8">
    <property type="entry name" value="GLYCEROL-3-PHOSPHATE DEHYDROGENASE [NAD(+)]-RELATED"/>
    <property type="match status" value="1"/>
</dbReference>
<organism evidence="9 10">
    <name type="scientific">Porites lobata</name>
    <dbReference type="NCBI Taxonomy" id="104759"/>
    <lineage>
        <taxon>Eukaryota</taxon>
        <taxon>Metazoa</taxon>
        <taxon>Cnidaria</taxon>
        <taxon>Anthozoa</taxon>
        <taxon>Hexacorallia</taxon>
        <taxon>Scleractinia</taxon>
        <taxon>Fungiina</taxon>
        <taxon>Poritidae</taxon>
        <taxon>Porites</taxon>
    </lineage>
</organism>
<dbReference type="PROSITE" id="PS00957">
    <property type="entry name" value="NAD_G3PDH"/>
    <property type="match status" value="1"/>
</dbReference>
<proteinExistence type="inferred from homology"/>
<dbReference type="SUPFAM" id="SSF48179">
    <property type="entry name" value="6-phosphogluconate dehydrogenase C-terminal domain-like"/>
    <property type="match status" value="1"/>
</dbReference>
<dbReference type="PANTHER" id="PTHR11728">
    <property type="entry name" value="GLYCEROL-3-PHOSPHATE DEHYDROGENASE"/>
    <property type="match status" value="1"/>
</dbReference>
<keyword evidence="10" id="KW-1185">Reference proteome</keyword>
<evidence type="ECO:0000256" key="1">
    <source>
        <dbReference type="ARBA" id="ARBA00011009"/>
    </source>
</evidence>
<evidence type="ECO:0000256" key="6">
    <source>
        <dbReference type="RuleBase" id="RU361243"/>
    </source>
</evidence>
<keyword evidence="3 5" id="KW-0520">NAD</keyword>
<comment type="caution">
    <text evidence="9">The sequence shown here is derived from an EMBL/GenBank/DDBJ whole genome shotgun (WGS) entry which is preliminary data.</text>
</comment>
<feature type="domain" description="Glycerol-3-phosphate dehydrogenase NAD-dependent C-terminal" evidence="8">
    <location>
        <begin position="253"/>
        <end position="398"/>
    </location>
</feature>
<dbReference type="Gene3D" id="3.40.50.720">
    <property type="entry name" value="NAD(P)-binding Rossmann-like Domain"/>
    <property type="match status" value="2"/>
</dbReference>
<evidence type="ECO:0000259" key="7">
    <source>
        <dbReference type="Pfam" id="PF01210"/>
    </source>
</evidence>
<feature type="domain" description="Glycerol-3-phosphate dehydrogenase NAD-dependent N-terminal" evidence="7">
    <location>
        <begin position="20"/>
        <end position="141"/>
    </location>
</feature>
<evidence type="ECO:0000256" key="5">
    <source>
        <dbReference type="RuleBase" id="RU000437"/>
    </source>
</evidence>